<feature type="transmembrane region" description="Helical" evidence="1">
    <location>
        <begin position="80"/>
        <end position="100"/>
    </location>
</feature>
<evidence type="ECO:0000256" key="1">
    <source>
        <dbReference type="SAM" id="Phobius"/>
    </source>
</evidence>
<keyword evidence="1" id="KW-0472">Membrane</keyword>
<dbReference type="EMBL" id="RJAI01000012">
    <property type="protein sequence ID" value="RNF92669.1"/>
    <property type="molecule type" value="Genomic_DNA"/>
</dbReference>
<gene>
    <name evidence="2" type="ORF">EFK07_06120</name>
</gene>
<feature type="transmembrane region" description="Helical" evidence="1">
    <location>
        <begin position="53"/>
        <end position="74"/>
    </location>
</feature>
<proteinExistence type="predicted"/>
<keyword evidence="1" id="KW-0812">Transmembrane</keyword>
<keyword evidence="1" id="KW-1133">Transmembrane helix</keyword>
<sequence length="127" mass="14170">MDEEFKNRLEERWLDHQVALNSTIAALKADPANRYALVKAWAVFVAKISLHSLVGSAAFLLAVYVAVAYPYGWVPSSVELVLQTWTVVALMGAPIPLLALSAPVRYWETRAAEVMRETDLPSTHRTF</sequence>
<reference evidence="2 3" key="1">
    <citation type="submission" date="2018-10" db="EMBL/GenBank/DDBJ databases">
        <title>An outbreak of IMP-63 producing strain in France.</title>
        <authorList>
            <person name="Bour M."/>
            <person name="Liapis E."/>
            <person name="Plesiat P."/>
        </authorList>
    </citation>
    <scope>NUCLEOTIDE SEQUENCE [LARGE SCALE GENOMIC DNA]</scope>
    <source>
        <strain evidence="2 3">12917</strain>
    </source>
</reference>
<dbReference type="AlphaFoldDB" id="A0A3M8TGK6"/>
<dbReference type="Proteomes" id="UP000278162">
    <property type="component" value="Unassembled WGS sequence"/>
</dbReference>
<comment type="caution">
    <text evidence="2">The sequence shown here is derived from an EMBL/GenBank/DDBJ whole genome shotgun (WGS) entry which is preliminary data.</text>
</comment>
<name>A0A3M8TGK6_PSEPU</name>
<accession>A0A3M8TGK6</accession>
<organism evidence="2 3">
    <name type="scientific">Pseudomonas putida</name>
    <name type="common">Arthrobacter siderocapsulatus</name>
    <dbReference type="NCBI Taxonomy" id="303"/>
    <lineage>
        <taxon>Bacteria</taxon>
        <taxon>Pseudomonadati</taxon>
        <taxon>Pseudomonadota</taxon>
        <taxon>Gammaproteobacteria</taxon>
        <taxon>Pseudomonadales</taxon>
        <taxon>Pseudomonadaceae</taxon>
        <taxon>Pseudomonas</taxon>
    </lineage>
</organism>
<dbReference type="RefSeq" id="WP_148043844.1">
    <property type="nucleotide sequence ID" value="NZ_KY270855.1"/>
</dbReference>
<evidence type="ECO:0008006" key="4">
    <source>
        <dbReference type="Google" id="ProtNLM"/>
    </source>
</evidence>
<protein>
    <recommendedName>
        <fullName evidence="4">Transmembrane protein</fullName>
    </recommendedName>
</protein>
<evidence type="ECO:0000313" key="3">
    <source>
        <dbReference type="Proteomes" id="UP000278162"/>
    </source>
</evidence>
<evidence type="ECO:0000313" key="2">
    <source>
        <dbReference type="EMBL" id="RNF92669.1"/>
    </source>
</evidence>